<sequence>MTRNGLRSFAAGLLLATAVLSYFYFQNVKADATPAASNSPTEERKQLTETDVKSFADKNDLVILSEKEFEKLNEQANQQADKNVVYQIQLDVPKGTSSQEVTSKLFDAKIITDKDEFRDYLHKNKLETAVKSGSYKLNSEMSIKEIVNIITK</sequence>
<reference evidence="1 2" key="1">
    <citation type="submission" date="2018-04" db="EMBL/GenBank/DDBJ databases">
        <title>Camelliibacillus theae gen. nov., sp. nov., isolated from Pu'er tea.</title>
        <authorList>
            <person name="Niu L."/>
        </authorList>
    </citation>
    <scope>NUCLEOTIDE SEQUENCE [LARGE SCALE GENOMIC DNA]</scope>
    <source>
        <strain evidence="1 2">T8</strain>
    </source>
</reference>
<dbReference type="Pfam" id="PF02618">
    <property type="entry name" value="YceG"/>
    <property type="match status" value="1"/>
</dbReference>
<proteinExistence type="predicted"/>
<evidence type="ECO:0008006" key="3">
    <source>
        <dbReference type="Google" id="ProtNLM"/>
    </source>
</evidence>
<keyword evidence="2" id="KW-1185">Reference proteome</keyword>
<evidence type="ECO:0000313" key="1">
    <source>
        <dbReference type="EMBL" id="PWA13322.1"/>
    </source>
</evidence>
<dbReference type="Gene3D" id="3.30.1490.480">
    <property type="entry name" value="Endolytic murein transglycosylase"/>
    <property type="match status" value="1"/>
</dbReference>
<dbReference type="RefSeq" id="WP_116552827.1">
    <property type="nucleotide sequence ID" value="NZ_QCZG01000001.1"/>
</dbReference>
<evidence type="ECO:0000313" key="2">
    <source>
        <dbReference type="Proteomes" id="UP000245998"/>
    </source>
</evidence>
<dbReference type="Proteomes" id="UP000245998">
    <property type="component" value="Unassembled WGS sequence"/>
</dbReference>
<gene>
    <name evidence="1" type="ORF">DCC39_00030</name>
</gene>
<dbReference type="AlphaFoldDB" id="A0A2U1K7G3"/>
<accession>A0A2U1K7G3</accession>
<name>A0A2U1K7G3_9BACI</name>
<dbReference type="OrthoDB" id="2138957at2"/>
<comment type="caution">
    <text evidence="1">The sequence shown here is derived from an EMBL/GenBank/DDBJ whole genome shotgun (WGS) entry which is preliminary data.</text>
</comment>
<dbReference type="EMBL" id="QCZG01000001">
    <property type="protein sequence ID" value="PWA13322.1"/>
    <property type="molecule type" value="Genomic_DNA"/>
</dbReference>
<protein>
    <recommendedName>
        <fullName evidence="3">Aminodeoxychorismate lyase</fullName>
    </recommendedName>
</protein>
<organism evidence="1 2">
    <name type="scientific">Pueribacillus theae</name>
    <dbReference type="NCBI Taxonomy" id="2171751"/>
    <lineage>
        <taxon>Bacteria</taxon>
        <taxon>Bacillati</taxon>
        <taxon>Bacillota</taxon>
        <taxon>Bacilli</taxon>
        <taxon>Bacillales</taxon>
        <taxon>Bacillaceae</taxon>
        <taxon>Pueribacillus</taxon>
    </lineage>
</organism>
<dbReference type="InterPro" id="IPR003770">
    <property type="entry name" value="MLTG-like"/>
</dbReference>